<proteinExistence type="predicted"/>
<dbReference type="AlphaFoldDB" id="F4C6D1"/>
<reference evidence="5" key="1">
    <citation type="submission" date="2011-03" db="EMBL/GenBank/DDBJ databases">
        <title>Complete sequence of Sphingobacterium sp. 21.</title>
        <authorList>
            <consortium name="US DOE Joint Genome Institute"/>
            <person name="Lucas S."/>
            <person name="Copeland A."/>
            <person name="Lapidus A."/>
            <person name="Cheng J.-F."/>
            <person name="Goodwin L."/>
            <person name="Pitluck S."/>
            <person name="Davenport K."/>
            <person name="Detter J.C."/>
            <person name="Han C."/>
            <person name="Tapia R."/>
            <person name="Land M."/>
            <person name="Hauser L."/>
            <person name="Kyrpides N."/>
            <person name="Ivanova N."/>
            <person name="Ovchinnikova G."/>
            <person name="Pagani I."/>
            <person name="Siebers A.K."/>
            <person name="Allgaier M."/>
            <person name="Thelen M.P."/>
            <person name="Hugenholtz P."/>
            <person name="Woyke T."/>
        </authorList>
    </citation>
    <scope>NUCLEOTIDE SEQUENCE</scope>
    <source>
        <strain evidence="5">21</strain>
    </source>
</reference>
<sequence length="306" mass="35910">MLENTRFYRLAPNQWSMALLKRFESNYKTLGYAEMNEELVDHLNTGRYKQYILMFYLPPGYTLKVDFTSYKTEQPSFFFLSNNQHFQIWQTNEEKAGHFIFFNTDFYCVQIHDAEVACDGILFNNIYNLAMTPVAQADEADIEYIFKKLIEELDEKDVSQEEMIRTYLKQLIIMATRMWKIQQFNPASHKIKKDIEIYRAFSRMVGTQFRKKHTVTAYADQLGMAAKNLTATLSRLNLPAPSDIIKDRLVLEAKRLLCHSPYSAKEIAHQLGFDDPAYFNRLFTKRVGASPGVFKKQYLSEENVQR</sequence>
<dbReference type="GO" id="GO:0043565">
    <property type="term" value="F:sequence-specific DNA binding"/>
    <property type="evidence" value="ECO:0007669"/>
    <property type="project" value="InterPro"/>
</dbReference>
<protein>
    <submittedName>
        <fullName evidence="5">Transcriptional regulator, AraC family</fullName>
    </submittedName>
</protein>
<dbReference type="HOGENOM" id="CLU_000445_88_2_10"/>
<evidence type="ECO:0000256" key="2">
    <source>
        <dbReference type="ARBA" id="ARBA00023125"/>
    </source>
</evidence>
<dbReference type="InterPro" id="IPR009057">
    <property type="entry name" value="Homeodomain-like_sf"/>
</dbReference>
<dbReference type="PROSITE" id="PS01124">
    <property type="entry name" value="HTH_ARAC_FAMILY_2"/>
    <property type="match status" value="1"/>
</dbReference>
<name>F4C6D1_SPHS2</name>
<feature type="domain" description="HTH araC/xylS-type" evidence="4">
    <location>
        <begin position="199"/>
        <end position="297"/>
    </location>
</feature>
<dbReference type="EMBL" id="CP002584">
    <property type="protein sequence ID" value="ADZ81354.1"/>
    <property type="molecule type" value="Genomic_DNA"/>
</dbReference>
<dbReference type="KEGG" id="shg:Sph21_4847"/>
<gene>
    <name evidence="5" type="ordered locus">Sph21_4847</name>
</gene>
<keyword evidence="1" id="KW-0805">Transcription regulation</keyword>
<dbReference type="PANTHER" id="PTHR43280">
    <property type="entry name" value="ARAC-FAMILY TRANSCRIPTIONAL REGULATOR"/>
    <property type="match status" value="1"/>
</dbReference>
<dbReference type="InterPro" id="IPR018060">
    <property type="entry name" value="HTH_AraC"/>
</dbReference>
<evidence type="ECO:0000256" key="1">
    <source>
        <dbReference type="ARBA" id="ARBA00023015"/>
    </source>
</evidence>
<dbReference type="SUPFAM" id="SSF46689">
    <property type="entry name" value="Homeodomain-like"/>
    <property type="match status" value="1"/>
</dbReference>
<keyword evidence="2" id="KW-0238">DNA-binding</keyword>
<keyword evidence="3" id="KW-0804">Transcription</keyword>
<dbReference type="PATRIC" id="fig|743722.3.peg.5144"/>
<dbReference type="GO" id="GO:0003700">
    <property type="term" value="F:DNA-binding transcription factor activity"/>
    <property type="evidence" value="ECO:0007669"/>
    <property type="project" value="InterPro"/>
</dbReference>
<dbReference type="STRING" id="743722.Sph21_4847"/>
<organism evidence="5">
    <name type="scientific">Sphingobacterium sp. (strain 21)</name>
    <dbReference type="NCBI Taxonomy" id="743722"/>
    <lineage>
        <taxon>Bacteria</taxon>
        <taxon>Pseudomonadati</taxon>
        <taxon>Bacteroidota</taxon>
        <taxon>Sphingobacteriia</taxon>
        <taxon>Sphingobacteriales</taxon>
        <taxon>Sphingobacteriaceae</taxon>
        <taxon>Sphingobacterium</taxon>
    </lineage>
</organism>
<dbReference type="eggNOG" id="COG2207">
    <property type="taxonomic scope" value="Bacteria"/>
</dbReference>
<dbReference type="SMART" id="SM00342">
    <property type="entry name" value="HTH_ARAC"/>
    <property type="match status" value="1"/>
</dbReference>
<accession>F4C6D1</accession>
<evidence type="ECO:0000313" key="5">
    <source>
        <dbReference type="EMBL" id="ADZ81354.1"/>
    </source>
</evidence>
<dbReference type="Gene3D" id="1.10.10.60">
    <property type="entry name" value="Homeodomain-like"/>
    <property type="match status" value="1"/>
</dbReference>
<evidence type="ECO:0000259" key="4">
    <source>
        <dbReference type="PROSITE" id="PS01124"/>
    </source>
</evidence>
<evidence type="ECO:0000256" key="3">
    <source>
        <dbReference type="ARBA" id="ARBA00023163"/>
    </source>
</evidence>
<dbReference type="PANTHER" id="PTHR43280:SF32">
    <property type="entry name" value="TRANSCRIPTIONAL REGULATORY PROTEIN"/>
    <property type="match status" value="1"/>
</dbReference>
<dbReference type="Pfam" id="PF12833">
    <property type="entry name" value="HTH_18"/>
    <property type="match status" value="1"/>
</dbReference>